<evidence type="ECO:0000313" key="2">
    <source>
        <dbReference type="EMBL" id="MBP1902217.1"/>
    </source>
</evidence>
<sequence>MRCASCEDRQVRKRAIIDVHGGSVLSGYCRSCERSHFGEALENGDWDGDSRCLLCGDGGRFALALREIEYVETPDGEIRHETFPIGSETPRLCGTHLRDVVGLPAETETEQLRLPEVDPVGRSP</sequence>
<proteinExistence type="predicted"/>
<dbReference type="EMBL" id="JAGGKE010000007">
    <property type="protein sequence ID" value="MBP1902217.1"/>
    <property type="molecule type" value="Genomic_DNA"/>
</dbReference>
<gene>
    <name evidence="2" type="ORF">J2744_001901</name>
</gene>
<name>A0A8J7RRS8_9EURY</name>
<evidence type="ECO:0000313" key="3">
    <source>
        <dbReference type="Proteomes" id="UP000770586"/>
    </source>
</evidence>
<accession>A0A8J7RRS8</accession>
<dbReference type="Proteomes" id="UP000770586">
    <property type="component" value="Unassembled WGS sequence"/>
</dbReference>
<dbReference type="OrthoDB" id="275755at2157"/>
<keyword evidence="3" id="KW-1185">Reference proteome</keyword>
<comment type="caution">
    <text evidence="2">The sequence shown here is derived from an EMBL/GenBank/DDBJ whole genome shotgun (WGS) entry which is preliminary data.</text>
</comment>
<organism evidence="2 3">
    <name type="scientific">Halorubrum trapanicum</name>
    <dbReference type="NCBI Taxonomy" id="29284"/>
    <lineage>
        <taxon>Archaea</taxon>
        <taxon>Methanobacteriati</taxon>
        <taxon>Methanobacteriota</taxon>
        <taxon>Stenosarchaea group</taxon>
        <taxon>Halobacteria</taxon>
        <taxon>Halobacteriales</taxon>
        <taxon>Haloferacaceae</taxon>
        <taxon>Halorubrum</taxon>
    </lineage>
</organism>
<reference evidence="2 3" key="1">
    <citation type="submission" date="2021-03" db="EMBL/GenBank/DDBJ databases">
        <title>Genomic Encyclopedia of Type Strains, Phase IV (KMG-IV): sequencing the most valuable type-strain genomes for metagenomic binning, comparative biology and taxonomic classification.</title>
        <authorList>
            <person name="Goeker M."/>
        </authorList>
    </citation>
    <scope>NUCLEOTIDE SEQUENCE [LARGE SCALE GENOMIC DNA]</scope>
    <source>
        <strain evidence="2 3">DSM 12287</strain>
    </source>
</reference>
<evidence type="ECO:0000256" key="1">
    <source>
        <dbReference type="SAM" id="MobiDB-lite"/>
    </source>
</evidence>
<dbReference type="AlphaFoldDB" id="A0A8J7RRS8"/>
<feature type="region of interest" description="Disordered" evidence="1">
    <location>
        <begin position="104"/>
        <end position="124"/>
    </location>
</feature>
<protein>
    <submittedName>
        <fullName evidence="2">Uncharacterized protein</fullName>
    </submittedName>
</protein>
<dbReference type="RefSeq" id="WP_209547140.1">
    <property type="nucleotide sequence ID" value="NZ_BAAADX010000001.1"/>
</dbReference>